<evidence type="ECO:0000313" key="4">
    <source>
        <dbReference type="Proteomes" id="UP000030651"/>
    </source>
</evidence>
<feature type="region of interest" description="Disordered" evidence="1">
    <location>
        <begin position="495"/>
        <end position="518"/>
    </location>
</feature>
<sequence>MSLETCPGNITVSSLEDIQEGPFRRCDGPIDNLLITSSTDKQLNFTSRPLAVPISNILVQDNPALEKIQLPFQIVDLSDRELGRVEITGSPALKDIDCSHLSQYSQKNFSISDISDGTIDFDRDASASEIYLRNNVISIKNLPELSLLKSVGTVFTLWNVSEIHTMEVQQAHPTYWFWRDLQSIDTIIWTNISTGFTGGSQYEIRNDMIVGPSILDKPPPIEWVNGNMVTSMMFENVVSIGRNLNITENMFITIDVPNLEKVSGGLNIEGNVNCTLNFNTITRIGSLYAVNNPFTTLPGWFPELEEADDIYLNGYIDPSRASNIFPSLKIVHNSIRLEPWNSDFNCTHFLAQANNLGFGGTPYCNSTTDDSSITPESIPTSGSATSNAPPSQTSSSNSPPPSSSSPISPASILSPGAWGGIGAGIAVVLIGGGGLAYLLLRLASYKKKLRQQQQGHAGQEGQDVNGCPVDGPEQKETAARGVIRYEADGAQILESANRQVAPQPREPGNTAVPAEMGAPRLLVELP</sequence>
<accession>W3WYL4</accession>
<dbReference type="GeneID" id="19273806"/>
<evidence type="ECO:0000256" key="1">
    <source>
        <dbReference type="SAM" id="MobiDB-lite"/>
    </source>
</evidence>
<dbReference type="InParanoid" id="W3WYL4"/>
<evidence type="ECO:0000313" key="3">
    <source>
        <dbReference type="EMBL" id="ETS78940.1"/>
    </source>
</evidence>
<dbReference type="RefSeq" id="XP_007835565.1">
    <property type="nucleotide sequence ID" value="XM_007837374.1"/>
</dbReference>
<keyword evidence="4" id="KW-1185">Reference proteome</keyword>
<feature type="region of interest" description="Disordered" evidence="1">
    <location>
        <begin position="368"/>
        <end position="408"/>
    </location>
</feature>
<dbReference type="OrthoDB" id="4773099at2759"/>
<proteinExistence type="predicted"/>
<feature type="region of interest" description="Disordered" evidence="1">
    <location>
        <begin position="453"/>
        <end position="472"/>
    </location>
</feature>
<dbReference type="EMBL" id="KI912114">
    <property type="protein sequence ID" value="ETS78940.1"/>
    <property type="molecule type" value="Genomic_DNA"/>
</dbReference>
<gene>
    <name evidence="3" type="ORF">PFICI_08793</name>
</gene>
<feature type="compositionally biased region" description="Polar residues" evidence="1">
    <location>
        <begin position="368"/>
        <end position="382"/>
    </location>
</feature>
<keyword evidence="2" id="KW-0472">Membrane</keyword>
<organism evidence="3 4">
    <name type="scientific">Pestalotiopsis fici (strain W106-1 / CGMCC3.15140)</name>
    <dbReference type="NCBI Taxonomy" id="1229662"/>
    <lineage>
        <taxon>Eukaryota</taxon>
        <taxon>Fungi</taxon>
        <taxon>Dikarya</taxon>
        <taxon>Ascomycota</taxon>
        <taxon>Pezizomycotina</taxon>
        <taxon>Sordariomycetes</taxon>
        <taxon>Xylariomycetidae</taxon>
        <taxon>Amphisphaeriales</taxon>
        <taxon>Sporocadaceae</taxon>
        <taxon>Pestalotiopsis</taxon>
    </lineage>
</organism>
<dbReference type="OMA" id="IRNDMIV"/>
<keyword evidence="2" id="KW-1133">Transmembrane helix</keyword>
<name>W3WYL4_PESFW</name>
<feature type="transmembrane region" description="Helical" evidence="2">
    <location>
        <begin position="417"/>
        <end position="440"/>
    </location>
</feature>
<dbReference type="KEGG" id="pfy:PFICI_08793"/>
<protein>
    <recommendedName>
        <fullName evidence="5">Receptor L-domain domain-containing protein</fullName>
    </recommendedName>
</protein>
<feature type="compositionally biased region" description="Low complexity" evidence="1">
    <location>
        <begin position="453"/>
        <end position="462"/>
    </location>
</feature>
<evidence type="ECO:0000256" key="2">
    <source>
        <dbReference type="SAM" id="Phobius"/>
    </source>
</evidence>
<reference evidence="4" key="1">
    <citation type="journal article" date="2015" name="BMC Genomics">
        <title>Genomic and transcriptomic analysis of the endophytic fungus Pestalotiopsis fici reveals its lifestyle and high potential for synthesis of natural products.</title>
        <authorList>
            <person name="Wang X."/>
            <person name="Zhang X."/>
            <person name="Liu L."/>
            <person name="Xiang M."/>
            <person name="Wang W."/>
            <person name="Sun X."/>
            <person name="Che Y."/>
            <person name="Guo L."/>
            <person name="Liu G."/>
            <person name="Guo L."/>
            <person name="Wang C."/>
            <person name="Yin W.B."/>
            <person name="Stadler M."/>
            <person name="Zhang X."/>
            <person name="Liu X."/>
        </authorList>
    </citation>
    <scope>NUCLEOTIDE SEQUENCE [LARGE SCALE GENOMIC DNA]</scope>
    <source>
        <strain evidence="4">W106-1 / CGMCC3.15140</strain>
    </source>
</reference>
<dbReference type="HOGENOM" id="CLU_517869_0_0_1"/>
<dbReference type="Proteomes" id="UP000030651">
    <property type="component" value="Unassembled WGS sequence"/>
</dbReference>
<evidence type="ECO:0008006" key="5">
    <source>
        <dbReference type="Google" id="ProtNLM"/>
    </source>
</evidence>
<dbReference type="AlphaFoldDB" id="W3WYL4"/>
<feature type="compositionally biased region" description="Low complexity" evidence="1">
    <location>
        <begin position="383"/>
        <end position="397"/>
    </location>
</feature>
<keyword evidence="2" id="KW-0812">Transmembrane</keyword>